<dbReference type="GO" id="GO:0005179">
    <property type="term" value="F:hormone activity"/>
    <property type="evidence" value="ECO:0007669"/>
    <property type="project" value="InterPro"/>
</dbReference>
<feature type="chain" id="PRO_5035813106" description="Adipokinetic hormone" evidence="4">
    <location>
        <begin position="26"/>
        <end position="73"/>
    </location>
</feature>
<keyword evidence="2" id="KW-0964">Secreted</keyword>
<feature type="non-terminal residue" evidence="5">
    <location>
        <position position="73"/>
    </location>
</feature>
<evidence type="ECO:0000313" key="6">
    <source>
        <dbReference type="Proteomes" id="UP000678393"/>
    </source>
</evidence>
<keyword evidence="6" id="KW-1185">Reference proteome</keyword>
<dbReference type="EMBL" id="CAJHNH020003347">
    <property type="protein sequence ID" value="CAG5129102.1"/>
    <property type="molecule type" value="Genomic_DNA"/>
</dbReference>
<dbReference type="Proteomes" id="UP000678393">
    <property type="component" value="Unassembled WGS sequence"/>
</dbReference>
<keyword evidence="3 4" id="KW-0732">Signal</keyword>
<dbReference type="Pfam" id="PF06377">
    <property type="entry name" value="Adipokin_hormo"/>
    <property type="match status" value="1"/>
</dbReference>
<sequence>TNTMKNSRAFVIFLVAIVTINMCFGQIHFTPDWGHGKRSLNPQIDEQSTQPDTSFCLEQLDLNLLFEVSKMLT</sequence>
<name>A0A8S3ZPB1_9EUPU</name>
<evidence type="ECO:0000256" key="4">
    <source>
        <dbReference type="SAM" id="SignalP"/>
    </source>
</evidence>
<comment type="subcellular location">
    <subcellularLocation>
        <location evidence="1">Secreted</location>
    </subcellularLocation>
</comment>
<evidence type="ECO:0000256" key="3">
    <source>
        <dbReference type="ARBA" id="ARBA00022729"/>
    </source>
</evidence>
<evidence type="ECO:0008006" key="7">
    <source>
        <dbReference type="Google" id="ProtNLM"/>
    </source>
</evidence>
<feature type="non-terminal residue" evidence="5">
    <location>
        <position position="1"/>
    </location>
</feature>
<evidence type="ECO:0000256" key="2">
    <source>
        <dbReference type="ARBA" id="ARBA00022525"/>
    </source>
</evidence>
<accession>A0A8S3ZPB1</accession>
<dbReference type="AlphaFoldDB" id="A0A8S3ZPB1"/>
<dbReference type="GO" id="GO:0005576">
    <property type="term" value="C:extracellular region"/>
    <property type="evidence" value="ECO:0007669"/>
    <property type="project" value="UniProtKB-SubCell"/>
</dbReference>
<dbReference type="InterPro" id="IPR010475">
    <property type="entry name" value="AKH/RPCH_hormone"/>
</dbReference>
<reference evidence="5" key="1">
    <citation type="submission" date="2021-04" db="EMBL/GenBank/DDBJ databases">
        <authorList>
            <consortium name="Molecular Ecology Group"/>
        </authorList>
    </citation>
    <scope>NUCLEOTIDE SEQUENCE</scope>
</reference>
<organism evidence="5 6">
    <name type="scientific">Candidula unifasciata</name>
    <dbReference type="NCBI Taxonomy" id="100452"/>
    <lineage>
        <taxon>Eukaryota</taxon>
        <taxon>Metazoa</taxon>
        <taxon>Spiralia</taxon>
        <taxon>Lophotrochozoa</taxon>
        <taxon>Mollusca</taxon>
        <taxon>Gastropoda</taxon>
        <taxon>Heterobranchia</taxon>
        <taxon>Euthyneura</taxon>
        <taxon>Panpulmonata</taxon>
        <taxon>Eupulmonata</taxon>
        <taxon>Stylommatophora</taxon>
        <taxon>Helicina</taxon>
        <taxon>Helicoidea</taxon>
        <taxon>Geomitridae</taxon>
        <taxon>Candidula</taxon>
    </lineage>
</organism>
<evidence type="ECO:0000256" key="1">
    <source>
        <dbReference type="ARBA" id="ARBA00004613"/>
    </source>
</evidence>
<gene>
    <name evidence="5" type="ORF">CUNI_LOCUS14660</name>
</gene>
<proteinExistence type="predicted"/>
<feature type="signal peptide" evidence="4">
    <location>
        <begin position="1"/>
        <end position="25"/>
    </location>
</feature>
<evidence type="ECO:0000313" key="5">
    <source>
        <dbReference type="EMBL" id="CAG5129102.1"/>
    </source>
</evidence>
<protein>
    <recommendedName>
        <fullName evidence="7">Adipokinetic hormone</fullName>
    </recommendedName>
</protein>
<comment type="caution">
    <text evidence="5">The sequence shown here is derived from an EMBL/GenBank/DDBJ whole genome shotgun (WGS) entry which is preliminary data.</text>
</comment>